<reference evidence="1 2" key="1">
    <citation type="journal article" date="2019" name="Sci. Rep.">
        <title>Orb-weaving spider Araneus ventricosus genome elucidates the spidroin gene catalogue.</title>
        <authorList>
            <person name="Kono N."/>
            <person name="Nakamura H."/>
            <person name="Ohtoshi R."/>
            <person name="Moran D.A.P."/>
            <person name="Shinohara A."/>
            <person name="Yoshida Y."/>
            <person name="Fujiwara M."/>
            <person name="Mori M."/>
            <person name="Tomita M."/>
            <person name="Arakawa K."/>
        </authorList>
    </citation>
    <scope>NUCLEOTIDE SEQUENCE [LARGE SCALE GENOMIC DNA]</scope>
</reference>
<comment type="caution">
    <text evidence="1">The sequence shown here is derived from an EMBL/GenBank/DDBJ whole genome shotgun (WGS) entry which is preliminary data.</text>
</comment>
<proteinExistence type="predicted"/>
<evidence type="ECO:0000313" key="2">
    <source>
        <dbReference type="Proteomes" id="UP000499080"/>
    </source>
</evidence>
<keyword evidence="2" id="KW-1185">Reference proteome</keyword>
<dbReference type="Proteomes" id="UP000499080">
    <property type="component" value="Unassembled WGS sequence"/>
</dbReference>
<dbReference type="EMBL" id="BGPR01013466">
    <property type="protein sequence ID" value="GBN60817.1"/>
    <property type="molecule type" value="Genomic_DNA"/>
</dbReference>
<gene>
    <name evidence="1" type="ORF">AVEN_256853_1</name>
</gene>
<accession>A0A4Y2QDU6</accession>
<dbReference type="AlphaFoldDB" id="A0A4Y2QDU6"/>
<sequence length="157" mass="17861">MVTSKLALTCFKPVASLHSCHVKLVSSLHSCHVKFVVNLLQAKIVIWGPSCRGKKKKNRRQTIIQSKMKQVRCQPIACTLTYKTWDLVQLEQWYPVSMAYSNDCETISFCPFLIVDDLWYVSFNEHLVAFAYSSEKFKVLSQIAILVCSEVAAILQA</sequence>
<name>A0A4Y2QDU6_ARAVE</name>
<evidence type="ECO:0000313" key="1">
    <source>
        <dbReference type="EMBL" id="GBN60817.1"/>
    </source>
</evidence>
<organism evidence="1 2">
    <name type="scientific">Araneus ventricosus</name>
    <name type="common">Orbweaver spider</name>
    <name type="synonym">Epeira ventricosa</name>
    <dbReference type="NCBI Taxonomy" id="182803"/>
    <lineage>
        <taxon>Eukaryota</taxon>
        <taxon>Metazoa</taxon>
        <taxon>Ecdysozoa</taxon>
        <taxon>Arthropoda</taxon>
        <taxon>Chelicerata</taxon>
        <taxon>Arachnida</taxon>
        <taxon>Araneae</taxon>
        <taxon>Araneomorphae</taxon>
        <taxon>Entelegynae</taxon>
        <taxon>Araneoidea</taxon>
        <taxon>Araneidae</taxon>
        <taxon>Araneus</taxon>
    </lineage>
</organism>
<protein>
    <submittedName>
        <fullName evidence="1">Uncharacterized protein</fullName>
    </submittedName>
</protein>